<feature type="compositionally biased region" description="Polar residues" evidence="1">
    <location>
        <begin position="1838"/>
        <end position="1872"/>
    </location>
</feature>
<protein>
    <submittedName>
        <fullName evidence="6">FRY microtubule binding protein</fullName>
    </submittedName>
</protein>
<evidence type="ECO:0000313" key="6">
    <source>
        <dbReference type="Ensembl" id="ENSCCEP00000026964.1"/>
    </source>
</evidence>
<feature type="compositionally biased region" description="Low complexity" evidence="1">
    <location>
        <begin position="2233"/>
        <end position="2244"/>
    </location>
</feature>
<dbReference type="InterPro" id="IPR029473">
    <property type="entry name" value="MOR2-PAG1_mid"/>
</dbReference>
<feature type="domain" description="Protein furry C-terminal" evidence="5">
    <location>
        <begin position="2187"/>
        <end position="2409"/>
    </location>
</feature>
<feature type="domain" description="Cell morphogenesis central region" evidence="4">
    <location>
        <begin position="1538"/>
        <end position="1599"/>
    </location>
</feature>
<dbReference type="Proteomes" id="UP000694410">
    <property type="component" value="Unplaced"/>
</dbReference>
<proteinExistence type="predicted"/>
<reference evidence="6" key="1">
    <citation type="submission" date="2025-08" db="UniProtKB">
        <authorList>
            <consortium name="Ensembl"/>
        </authorList>
    </citation>
    <scope>IDENTIFICATION</scope>
</reference>
<dbReference type="GO" id="GO:0000902">
    <property type="term" value="P:cell morphogenesis"/>
    <property type="evidence" value="ECO:0007669"/>
    <property type="project" value="InterPro"/>
</dbReference>
<feature type="compositionally biased region" description="Acidic residues" evidence="1">
    <location>
        <begin position="2386"/>
        <end position="2396"/>
    </location>
</feature>
<dbReference type="GO" id="GO:0030427">
    <property type="term" value="C:site of polarized growth"/>
    <property type="evidence" value="ECO:0007669"/>
    <property type="project" value="TreeGrafter"/>
</dbReference>
<feature type="domain" description="Cell morphogenesis protein C-terminal" evidence="3">
    <location>
        <begin position="1941"/>
        <end position="1982"/>
    </location>
</feature>
<dbReference type="Pfam" id="PF19421">
    <property type="entry name" value="Fry_C"/>
    <property type="match status" value="3"/>
</dbReference>
<evidence type="ECO:0000259" key="2">
    <source>
        <dbReference type="Pfam" id="PF14222"/>
    </source>
</evidence>
<evidence type="ECO:0000256" key="1">
    <source>
        <dbReference type="SAM" id="MobiDB-lite"/>
    </source>
</evidence>
<dbReference type="PANTHER" id="PTHR12295:SF29">
    <property type="entry name" value="PROTEIN FURRY HOMOLOG"/>
    <property type="match status" value="1"/>
</dbReference>
<feature type="region of interest" description="Disordered" evidence="1">
    <location>
        <begin position="2215"/>
        <end position="2244"/>
    </location>
</feature>
<feature type="domain" description="Protein furry C-terminal" evidence="5">
    <location>
        <begin position="2706"/>
        <end position="2789"/>
    </location>
</feature>
<dbReference type="Pfam" id="PF14222">
    <property type="entry name" value="MOR2-PAG1_N"/>
    <property type="match status" value="1"/>
</dbReference>
<feature type="domain" description="Protein furry C-terminal" evidence="5">
    <location>
        <begin position="2501"/>
        <end position="2644"/>
    </location>
</feature>
<feature type="domain" description="Cell morphogenesis central region" evidence="4">
    <location>
        <begin position="1147"/>
        <end position="1307"/>
    </location>
</feature>
<feature type="region of interest" description="Disordered" evidence="1">
    <location>
        <begin position="1652"/>
        <end position="1674"/>
    </location>
</feature>
<name>A0A8C0VTI0_CYACU</name>
<dbReference type="GO" id="GO:0005938">
    <property type="term" value="C:cell cortex"/>
    <property type="evidence" value="ECO:0007669"/>
    <property type="project" value="TreeGrafter"/>
</dbReference>
<evidence type="ECO:0000259" key="3">
    <source>
        <dbReference type="Pfam" id="PF14225"/>
    </source>
</evidence>
<feature type="region of interest" description="Disordered" evidence="1">
    <location>
        <begin position="1838"/>
        <end position="1900"/>
    </location>
</feature>
<organism evidence="6 7">
    <name type="scientific">Cyanistes caeruleus</name>
    <name type="common">Eurasian blue tit</name>
    <name type="synonym">Parus caeruleus</name>
    <dbReference type="NCBI Taxonomy" id="156563"/>
    <lineage>
        <taxon>Eukaryota</taxon>
        <taxon>Metazoa</taxon>
        <taxon>Chordata</taxon>
        <taxon>Craniata</taxon>
        <taxon>Vertebrata</taxon>
        <taxon>Euteleostomi</taxon>
        <taxon>Archelosauria</taxon>
        <taxon>Archosauria</taxon>
        <taxon>Dinosauria</taxon>
        <taxon>Saurischia</taxon>
        <taxon>Theropoda</taxon>
        <taxon>Coelurosauria</taxon>
        <taxon>Aves</taxon>
        <taxon>Neognathae</taxon>
        <taxon>Neoaves</taxon>
        <taxon>Telluraves</taxon>
        <taxon>Australaves</taxon>
        <taxon>Passeriformes</taxon>
        <taxon>Paridae</taxon>
        <taxon>Cyanistes</taxon>
    </lineage>
</organism>
<reference evidence="6" key="2">
    <citation type="submission" date="2025-09" db="UniProtKB">
        <authorList>
            <consortium name="Ensembl"/>
        </authorList>
    </citation>
    <scope>IDENTIFICATION</scope>
</reference>
<evidence type="ECO:0000313" key="7">
    <source>
        <dbReference type="Proteomes" id="UP000694410"/>
    </source>
</evidence>
<feature type="domain" description="Cell morphogenesis central region" evidence="4">
    <location>
        <begin position="1352"/>
        <end position="1438"/>
    </location>
</feature>
<feature type="domain" description="Cell morphogenesis central region" evidence="4">
    <location>
        <begin position="1687"/>
        <end position="1799"/>
    </location>
</feature>
<feature type="region of interest" description="Disordered" evidence="1">
    <location>
        <begin position="2370"/>
        <end position="2405"/>
    </location>
</feature>
<dbReference type="Pfam" id="PF14228">
    <property type="entry name" value="MOR2-PAG1_mid"/>
    <property type="match status" value="4"/>
</dbReference>
<feature type="compositionally biased region" description="Low complexity" evidence="1">
    <location>
        <begin position="1914"/>
        <end position="1929"/>
    </location>
</feature>
<dbReference type="Ensembl" id="ENSCCET00000040012.1">
    <property type="protein sequence ID" value="ENSCCEP00000026964.1"/>
    <property type="gene ID" value="ENSCCEG00000021761.1"/>
</dbReference>
<feature type="domain" description="Cell morphogenesis protein C-terminal" evidence="3">
    <location>
        <begin position="2008"/>
        <end position="2162"/>
    </location>
</feature>
<dbReference type="InterPro" id="IPR025614">
    <property type="entry name" value="Cell_morpho_N"/>
</dbReference>
<dbReference type="InterPro" id="IPR025481">
    <property type="entry name" value="Cell_Morphogen_C"/>
</dbReference>
<feature type="domain" description="Cell morphogenesis protein N-terminal" evidence="2">
    <location>
        <begin position="115"/>
        <end position="647"/>
    </location>
</feature>
<accession>A0A8C0VTI0</accession>
<feature type="region of interest" description="Disordered" evidence="1">
    <location>
        <begin position="1910"/>
        <end position="1929"/>
    </location>
</feature>
<dbReference type="InterPro" id="IPR039867">
    <property type="entry name" value="Furry/Tao3/Mor2"/>
</dbReference>
<dbReference type="GO" id="GO:0031175">
    <property type="term" value="P:neuron projection development"/>
    <property type="evidence" value="ECO:0007669"/>
    <property type="project" value="TreeGrafter"/>
</dbReference>
<evidence type="ECO:0000259" key="4">
    <source>
        <dbReference type="Pfam" id="PF14228"/>
    </source>
</evidence>
<feature type="compositionally biased region" description="Polar residues" evidence="1">
    <location>
        <begin position="2370"/>
        <end position="2381"/>
    </location>
</feature>
<evidence type="ECO:0000259" key="5">
    <source>
        <dbReference type="Pfam" id="PF19421"/>
    </source>
</evidence>
<sequence length="2789" mass="315585">MLPISIDPDSKPGEYVLKSLFVNFTTLAERKIRIIMAEPLEKPLTKSLQRGEDPQFDQVISSMSSLSEYCLPSILRTLFDWYKRQNGIEDESHEYRPRTSTKSKSDEQQRDYLMERRDLAIDFIFSLVLIEVLKQIPLHPVIDSLVNDVINLAFKHFKYKEGYLGPNTGNMHIVADLYAEVIGVLAQAKFPAVKKKFMAELKELRHKEQSPYVVQSIISLIMGMKFFRIKMYPVEDFEASLQFMQECAHYFLEVKDKDIKHALAGLFVEILVPVAAAVKNEVNVPCLRNFVESLYDTTLELSSRKKHSLALYPLVTCLLCVSQKQFFLNRWHIFLNNCLSNLKNKDPKMARVALESLYRLLWVYMIRIKCESNTATQSRLITIVTTLFPKGSRGVVPRDMPLNIFVKIIQFIAQERLDFAMKEIIFDFLCVGKPAKAFSLNPERMNIGLRAFLVIADSLQQKDGEPPMPVTGAVLPSGNTLRVKKTYLSKTLTEEEAKMIGMSLYYSQVRKAVDNILRHLDKEVGRCMMLTNIQMLNKEPEDMITGERKPKIDLFRTCVAAIPRLLPDGMSKLELIDLLARLSIHMDDELRHIAQNSLQGLLVDFVDWREDVLFGFTNFLLREVNDMHHTLLDTSLKLLLQLLTQWKLVIHTPGKASEQLIPNGSSHRMQSERSPYSNVLHAVEGFALVLLCSFQVATRKLAVLILREIRSLFLALGQAEDDDRPMIDVMDQLSSSILESFIHVAVSDSTTIPLTHSVDLQWLVEWNAVLVNSHYDVKSPSHVWIFAQSVKDPWVLCLFSFLRQENLPKHCPTALSYAWPYAFTRLQLIMPLVDPNIPVNAKKTSTAGSGDNYVTLWRNYLILCFGVAKPSIMSPGHLRASTPEIMATTPDGTMNYDNKAIGTPSVGVLLKQLVPLMRLESIEITESLVLGFGRTNSLVFRYFSTYHIHSYLTLIQNKKRRERRDLLRLQLLRIFELLADAGVISDSTNGALERDTLALGALFLEYVDLTRMLLEAENDKEVEILKDMRAHFSAMIANLIQCVPVHHRRFLFPQQSLRHHLFILFSQWAGPFSIMFTPLDRYSDRNHQITRYQYCALKAMSAVLCCGPVFDNVGLSPDGYLYKWLDNILACQDLRVHQLGCEVVVLLLELNPDQINLFNWAIDRCYTGSYQLASGCFKAIATVCGSRNYPFDIVTLLNLVLFKASDTNREIYEISMQLMQILESKLFVYSKKVAEQRPGSILYGTHGPLPPLYSVSLALLSYELARMYPELTLPLFSEVSQRFPTTHPNGRQIMLTYLLPWLHNIELVDNRLLLPGSSPTTPEDELKDKDGEIAVTSGLKGNGWGSPEATSLVLNNLMYMTAKYGDEIPGPEMENVWNALANNEKWSNNLRITLQFLISLCGVSSDTILLPYIKKVAIYLCRNNTIQTMEELLFELQQTDPVNPIVQHCDNPPFYRFAASNKASAAASAHTRLESRYSNSSGGSYDDDKNDPVSPYTSWLLNIVETKQPHPLPMPYNGGCWAPLVDYLPETITPRGPLHRCNIAVIFMTEMVVDHSVREDWALHLPLLLHALFLGLDHYRPEVFEHSKKLLLHLLIALSCNNNYQAIASVLLQTREMNETKTLTVQPAYLPEYLYTGGFDFLREYQSSPVPDSGLSSSSTSSSISLGGSSGNLPQITQEVEDMDTAAESDEKANKLIEFLTTRAFGPLWCHEDITPKNQNTKSAEQLTNFLRHVVSVFKDSKSGFHLEQHLSEVALQTALSSSSRHYAGRSFQIFRALKQPLSAHALSDLLSRLVEVIGEHGDEIQGYVMEALLTLEAAVDNLSDCLKNSDLLTVLSRSSSPDLTSNTKLTANRKSTGQLNMNPASSNTATAERSRHQRSFSVPKKFGDVDKSSDPPRSATLDRIQACTQQGLSSKTRSSSSLKDSLTDPSHINNPTNLLATIFWVAVALMESDFEFEYLMALRLLNKLLAHLPLDKAECLEYPWWIPLNKGMNAMNSLPISVFLVLGFPLNVLCLLPHLIQHFDSPNQFCKDIAERIAQVCLEEKNPKLSNLAHVMTLYKTHSYTRDCATWVNVVCRYLHEAFADITLSMVTYLAELLEKGLPSMQQSLLQMIYSLLSYMDLSAIPVKQFNIEVLKTIEKYVQSIHWREALNILKLVVSRSASLVLPSYQHSDLSKMEIHRVWNSASKELPGKTLEFHFDISETPIIGRRYDELQSSSGRDGKPRAMAVTRSTSSTSSGSNSNVLVPVSWKRPQYSQKRTKEKLVHVLSLCGQEVGLSKNPSVIFSSCGDLDLIEHQTSLVSSEDGTREQENMDDSNSEQQFRVFRDFDFLDVELEDGEGESMDNFNWGVRRRSLDSLDKCDMQLMEENQLSGSTPSLNKMNHEDSDESSEEEDLTTSQILENSDLVTVPEEQDVAVHEDDLSGSTNELPGAFECSDSLSLDMTETEEKADRLEQFALTRYFDALLFTQVLLQSYFICHLLGILLSSHFSVLSFSFGDVDRNASPPPSPFFSAILAAFQPAACDDAEEAWRSHINQLMCDSDGSCAVYTFHVFSSLFKNIQKRFCFLTCDAASYLGDNLRGIGSKFVRSSQMLTSCSECPTLFVDAETLLSCGLLEKLKFSVLELQEYLDTYNNRKEATLSQLELCQRLYKLHFQLLLLFQSYCKLIGQVHEVSSMPEVCNKLQSPILKIPLYFHVLIFSFYGILWPNDIFGSSSDDEVQTLLNIYFRHQTLGQTGTYALVGSNQSLTEICTKLMELNIEIRDMIRRAQSYRVINTFLPDSSVSGTSL</sequence>
<dbReference type="InterPro" id="IPR045842">
    <property type="entry name" value="Fry_C"/>
</dbReference>
<dbReference type="PANTHER" id="PTHR12295">
    <property type="entry name" value="FURRY-RELATED"/>
    <property type="match status" value="1"/>
</dbReference>
<dbReference type="Pfam" id="PF14225">
    <property type="entry name" value="MOR2-PAG1_C"/>
    <property type="match status" value="2"/>
</dbReference>
<gene>
    <name evidence="6" type="primary">FRY</name>
</gene>
<keyword evidence="7" id="KW-1185">Reference proteome</keyword>
<feature type="compositionally biased region" description="Basic and acidic residues" evidence="1">
    <location>
        <begin position="1886"/>
        <end position="1895"/>
    </location>
</feature>